<proteinExistence type="inferred from homology"/>
<evidence type="ECO:0000256" key="1">
    <source>
        <dbReference type="ARBA" id="ARBA00005417"/>
    </source>
</evidence>
<name>A0A832A4W7_9BACT</name>
<dbReference type="PANTHER" id="PTHR42734">
    <property type="entry name" value="METAL TRANSPORT SYSTEM ATP-BINDING PROTEIN TM_0124-RELATED"/>
    <property type="match status" value="1"/>
</dbReference>
<evidence type="ECO:0000256" key="4">
    <source>
        <dbReference type="ARBA" id="ARBA00022840"/>
    </source>
</evidence>
<dbReference type="GO" id="GO:0005524">
    <property type="term" value="F:ATP binding"/>
    <property type="evidence" value="ECO:0007669"/>
    <property type="project" value="UniProtKB-KW"/>
</dbReference>
<dbReference type="EMBL" id="DSTK01000036">
    <property type="protein sequence ID" value="HFK98051.1"/>
    <property type="molecule type" value="Genomic_DNA"/>
</dbReference>
<dbReference type="PROSITE" id="PS00211">
    <property type="entry name" value="ABC_TRANSPORTER_1"/>
    <property type="match status" value="1"/>
</dbReference>
<dbReference type="InterPro" id="IPR017871">
    <property type="entry name" value="ABC_transporter-like_CS"/>
</dbReference>
<dbReference type="SUPFAM" id="SSF52540">
    <property type="entry name" value="P-loop containing nucleoside triphosphate hydrolases"/>
    <property type="match status" value="1"/>
</dbReference>
<feature type="domain" description="ABC transporter" evidence="5">
    <location>
        <begin position="2"/>
        <end position="233"/>
    </location>
</feature>
<dbReference type="AlphaFoldDB" id="A0A832A4W7"/>
<dbReference type="InterPro" id="IPR027417">
    <property type="entry name" value="P-loop_NTPase"/>
</dbReference>
<keyword evidence="4 6" id="KW-0067">ATP-binding</keyword>
<evidence type="ECO:0000259" key="5">
    <source>
        <dbReference type="PROSITE" id="PS50893"/>
    </source>
</evidence>
<dbReference type="InterPro" id="IPR003593">
    <property type="entry name" value="AAA+_ATPase"/>
</dbReference>
<organism evidence="6">
    <name type="scientific">Desulfacinum infernum</name>
    <dbReference type="NCBI Taxonomy" id="35837"/>
    <lineage>
        <taxon>Bacteria</taxon>
        <taxon>Pseudomonadati</taxon>
        <taxon>Thermodesulfobacteriota</taxon>
        <taxon>Syntrophobacteria</taxon>
        <taxon>Syntrophobacterales</taxon>
        <taxon>Syntrophobacteraceae</taxon>
        <taxon>Desulfacinum</taxon>
    </lineage>
</organism>
<keyword evidence="2" id="KW-0813">Transport</keyword>
<dbReference type="FunFam" id="3.40.50.300:FF:000134">
    <property type="entry name" value="Iron-enterobactin ABC transporter ATP-binding protein"/>
    <property type="match status" value="1"/>
</dbReference>
<gene>
    <name evidence="6" type="ORF">ENS06_12130</name>
</gene>
<reference evidence="6" key="1">
    <citation type="journal article" date="2020" name="mSystems">
        <title>Genome- and Community-Level Interaction Insights into Carbon Utilization and Element Cycling Functions of Hydrothermarchaeota in Hydrothermal Sediment.</title>
        <authorList>
            <person name="Zhou Z."/>
            <person name="Liu Y."/>
            <person name="Xu W."/>
            <person name="Pan J."/>
            <person name="Luo Z.H."/>
            <person name="Li M."/>
        </authorList>
    </citation>
    <scope>NUCLEOTIDE SEQUENCE [LARGE SCALE GENOMIC DNA]</scope>
    <source>
        <strain evidence="6">SpSt-456</strain>
    </source>
</reference>
<dbReference type="Gene3D" id="3.40.50.300">
    <property type="entry name" value="P-loop containing nucleotide triphosphate hydrolases"/>
    <property type="match status" value="1"/>
</dbReference>
<dbReference type="GO" id="GO:0016887">
    <property type="term" value="F:ATP hydrolysis activity"/>
    <property type="evidence" value="ECO:0007669"/>
    <property type="project" value="InterPro"/>
</dbReference>
<comment type="similarity">
    <text evidence="1">Belongs to the ABC transporter superfamily.</text>
</comment>
<comment type="caution">
    <text evidence="6">The sequence shown here is derived from an EMBL/GenBank/DDBJ whole genome shotgun (WGS) entry which is preliminary data.</text>
</comment>
<dbReference type="InterPro" id="IPR050153">
    <property type="entry name" value="Metal_Ion_Import_ABC"/>
</dbReference>
<dbReference type="InterPro" id="IPR003439">
    <property type="entry name" value="ABC_transporter-like_ATP-bd"/>
</dbReference>
<dbReference type="SMART" id="SM00382">
    <property type="entry name" value="AAA"/>
    <property type="match status" value="1"/>
</dbReference>
<dbReference type="Pfam" id="PF00005">
    <property type="entry name" value="ABC_tran"/>
    <property type="match status" value="1"/>
</dbReference>
<protein>
    <submittedName>
        <fullName evidence="6">Metal ABC transporter ATP-binding protein</fullName>
    </submittedName>
</protein>
<dbReference type="PROSITE" id="PS50893">
    <property type="entry name" value="ABC_TRANSPORTER_2"/>
    <property type="match status" value="1"/>
</dbReference>
<dbReference type="PANTHER" id="PTHR42734:SF17">
    <property type="entry name" value="METAL TRANSPORT SYSTEM ATP-BINDING PROTEIN TM_0124-RELATED"/>
    <property type="match status" value="1"/>
</dbReference>
<evidence type="ECO:0000313" key="6">
    <source>
        <dbReference type="EMBL" id="HFK98051.1"/>
    </source>
</evidence>
<sequence>MAVLQGVTYAYNSHPVLENVDLTVHAGDFAAVIGPNGGGKTTLLKLLLGLLKPQRGTVALFEAPPGKTAHRVGYVPQDAHMNRFFPLTVLEMTLMGRLGPGRLFRGYSARDVKAAEEALDRMEMLPYRRARLDELSGGQRQRVFIARALASEPDALFLDEPASGVDSAGQKDLYSHLKELNDRMTILVVTHDLLVLATYVKSVVCVNRSVIHHGAPEVTHDMLRLGYQCPVELLAHGHLPHRVLPLHGEKDRG</sequence>
<accession>A0A832A4W7</accession>
<keyword evidence="3" id="KW-0547">Nucleotide-binding</keyword>
<dbReference type="CDD" id="cd03235">
    <property type="entry name" value="ABC_Metallic_Cations"/>
    <property type="match status" value="1"/>
</dbReference>
<evidence type="ECO:0000256" key="2">
    <source>
        <dbReference type="ARBA" id="ARBA00022448"/>
    </source>
</evidence>
<evidence type="ECO:0000256" key="3">
    <source>
        <dbReference type="ARBA" id="ARBA00022741"/>
    </source>
</evidence>